<dbReference type="InterPro" id="IPR050490">
    <property type="entry name" value="Bact_solute-bd_prot1"/>
</dbReference>
<dbReference type="PROSITE" id="PS51257">
    <property type="entry name" value="PROKAR_LIPOPROTEIN"/>
    <property type="match status" value="1"/>
</dbReference>
<dbReference type="PANTHER" id="PTHR43649:SF33">
    <property type="entry name" value="POLYGALACTURONAN_RHAMNOGALACTURONAN-BINDING PROTEIN YTCQ"/>
    <property type="match status" value="1"/>
</dbReference>
<dbReference type="AlphaFoldDB" id="A0A3S0C6K2"/>
<name>A0A3S0C6K2_9BACL</name>
<sequence>MKQLHYKVFLTGFAAIVTASSLSACGSSNQAEGAKTPSATPSGPLTFTMMNSYTSTEPPKADNPIIKRIEEYTNSKITTTWVPASAYNDKVNVSIASSDLPQVLMIADTKSSSIINAERSGMFWEIGPYLKEFPNLSKYNTNQQVLNNISVDGKVYGLYRARALARQGIAFRQDWLDQVGLQQPKTIDDLYKVIRAFALNDPDHNGKNDTFGLVEAEDSGGASSMGLTGFQNIAAYFGAPNQWEIKDGKAVPMFMTNANMEAMKFYKKLYDEKLINLDFAATKVSKQQEQFYQGKAGMLFTTLDFVITGGNELKKANPAAKIDIVSRIQGPTGEHVFATTGYNGMFVFPKATVKSEAELKRLLGFFDKIVDDTMMYTWTWGIEGVHFTKGADGEPAISNQTAYANEVSPLKQLPTYDGSLMIWKGKGEADNKFRTMLKNNEAIAVSNPVEPLISQTAVDKGTELNKIIADARVKFIMGTLDEAGFNKEVEKWRSQGGDQLMKEYTELYAKQAKK</sequence>
<dbReference type="Pfam" id="PF01547">
    <property type="entry name" value="SBP_bac_1"/>
    <property type="match status" value="1"/>
</dbReference>
<evidence type="ECO:0000313" key="7">
    <source>
        <dbReference type="EMBL" id="RTE06205.1"/>
    </source>
</evidence>
<dbReference type="SUPFAM" id="SSF53850">
    <property type="entry name" value="Periplasmic binding protein-like II"/>
    <property type="match status" value="1"/>
</dbReference>
<keyword evidence="4" id="KW-0564">Palmitate</keyword>
<keyword evidence="3" id="KW-0472">Membrane</keyword>
<reference evidence="7 8" key="1">
    <citation type="submission" date="2018-12" db="EMBL/GenBank/DDBJ databases">
        <title>Bacillus ochoae sp. nov., Paenibacillus whitsoniae sp. nov., Paenibacillus spiritus sp. nov. Isolated from the Mars Exploration Rover during spacecraft assembly.</title>
        <authorList>
            <person name="Seuylemezian A."/>
            <person name="Vaishampayan P."/>
        </authorList>
    </citation>
    <scope>NUCLEOTIDE SEQUENCE [LARGE SCALE GENOMIC DNA]</scope>
    <source>
        <strain evidence="7 8">MER 54</strain>
    </source>
</reference>
<feature type="signal peptide" evidence="6">
    <location>
        <begin position="1"/>
        <end position="24"/>
    </location>
</feature>
<organism evidence="7 8">
    <name type="scientific">Paenibacillus whitsoniae</name>
    <dbReference type="NCBI Taxonomy" id="2496558"/>
    <lineage>
        <taxon>Bacteria</taxon>
        <taxon>Bacillati</taxon>
        <taxon>Bacillota</taxon>
        <taxon>Bacilli</taxon>
        <taxon>Bacillales</taxon>
        <taxon>Paenibacillaceae</taxon>
        <taxon>Paenibacillus</taxon>
    </lineage>
</organism>
<gene>
    <name evidence="7" type="ORF">EJQ19_23640</name>
</gene>
<proteinExistence type="predicted"/>
<keyword evidence="1" id="KW-1003">Cell membrane</keyword>
<feature type="chain" id="PRO_5039200814" evidence="6">
    <location>
        <begin position="25"/>
        <end position="514"/>
    </location>
</feature>
<accession>A0A3S0C6K2</accession>
<comment type="caution">
    <text evidence="7">The sequence shown here is derived from an EMBL/GenBank/DDBJ whole genome shotgun (WGS) entry which is preliminary data.</text>
</comment>
<evidence type="ECO:0000256" key="3">
    <source>
        <dbReference type="ARBA" id="ARBA00023136"/>
    </source>
</evidence>
<evidence type="ECO:0000256" key="6">
    <source>
        <dbReference type="SAM" id="SignalP"/>
    </source>
</evidence>
<dbReference type="EMBL" id="RXHU01000077">
    <property type="protein sequence ID" value="RTE06205.1"/>
    <property type="molecule type" value="Genomic_DNA"/>
</dbReference>
<dbReference type="OrthoDB" id="9787283at2"/>
<dbReference type="InterPro" id="IPR006059">
    <property type="entry name" value="SBP"/>
</dbReference>
<keyword evidence="5" id="KW-0449">Lipoprotein</keyword>
<dbReference type="RefSeq" id="WP_126143712.1">
    <property type="nucleotide sequence ID" value="NZ_RXHU01000077.1"/>
</dbReference>
<keyword evidence="2 6" id="KW-0732">Signal</keyword>
<dbReference type="PANTHER" id="PTHR43649">
    <property type="entry name" value="ARABINOSE-BINDING PROTEIN-RELATED"/>
    <property type="match status" value="1"/>
</dbReference>
<evidence type="ECO:0000256" key="2">
    <source>
        <dbReference type="ARBA" id="ARBA00022729"/>
    </source>
</evidence>
<dbReference type="Gene3D" id="3.40.190.10">
    <property type="entry name" value="Periplasmic binding protein-like II"/>
    <property type="match status" value="2"/>
</dbReference>
<evidence type="ECO:0000256" key="5">
    <source>
        <dbReference type="ARBA" id="ARBA00023288"/>
    </source>
</evidence>
<evidence type="ECO:0000313" key="8">
    <source>
        <dbReference type="Proteomes" id="UP000276128"/>
    </source>
</evidence>
<evidence type="ECO:0000256" key="4">
    <source>
        <dbReference type="ARBA" id="ARBA00023139"/>
    </source>
</evidence>
<keyword evidence="8" id="KW-1185">Reference proteome</keyword>
<evidence type="ECO:0000256" key="1">
    <source>
        <dbReference type="ARBA" id="ARBA00022475"/>
    </source>
</evidence>
<dbReference type="Proteomes" id="UP000276128">
    <property type="component" value="Unassembled WGS sequence"/>
</dbReference>
<protein>
    <submittedName>
        <fullName evidence="7">Extracellular solute-binding protein</fullName>
    </submittedName>
</protein>
<dbReference type="CDD" id="cd13580">
    <property type="entry name" value="PBP2_AlgQ_like_1"/>
    <property type="match status" value="1"/>
</dbReference>